<dbReference type="InterPro" id="IPR049142">
    <property type="entry name" value="MS_channel_1st"/>
</dbReference>
<evidence type="ECO:0000256" key="4">
    <source>
        <dbReference type="ARBA" id="ARBA00022692"/>
    </source>
</evidence>
<dbReference type="EMBL" id="QWFX01000005">
    <property type="protein sequence ID" value="RIJ32462.1"/>
    <property type="molecule type" value="Genomic_DNA"/>
</dbReference>
<keyword evidence="5 7" id="KW-1133">Transmembrane helix</keyword>
<reference evidence="10 11" key="1">
    <citation type="submission" date="2018-08" db="EMBL/GenBank/DDBJ databases">
        <title>Henriciella mobilis sp. nov., isolated from seawater.</title>
        <authorList>
            <person name="Cheng H."/>
            <person name="Wu Y.-H."/>
            <person name="Xu X.-W."/>
            <person name="Guo L.-L."/>
        </authorList>
    </citation>
    <scope>NUCLEOTIDE SEQUENCE [LARGE SCALE GENOMIC DNA]</scope>
    <source>
        <strain evidence="10 11">JN25</strain>
    </source>
</reference>
<dbReference type="OrthoDB" id="9814206at2"/>
<dbReference type="SUPFAM" id="SSF82861">
    <property type="entry name" value="Mechanosensitive channel protein MscS (YggB), transmembrane region"/>
    <property type="match status" value="1"/>
</dbReference>
<evidence type="ECO:0000313" key="10">
    <source>
        <dbReference type="EMBL" id="RIJ32462.1"/>
    </source>
</evidence>
<dbReference type="PANTHER" id="PTHR30566:SF25">
    <property type="entry name" value="INNER MEMBRANE PROTEIN"/>
    <property type="match status" value="1"/>
</dbReference>
<dbReference type="SUPFAM" id="SSF82689">
    <property type="entry name" value="Mechanosensitive channel protein MscS (YggB), C-terminal domain"/>
    <property type="match status" value="1"/>
</dbReference>
<evidence type="ECO:0000256" key="3">
    <source>
        <dbReference type="ARBA" id="ARBA00022475"/>
    </source>
</evidence>
<comment type="similarity">
    <text evidence="2">Belongs to the MscS (TC 1.A.23) family.</text>
</comment>
<accession>A0A399RRH1</accession>
<keyword evidence="4 7" id="KW-0812">Transmembrane</keyword>
<evidence type="ECO:0000259" key="9">
    <source>
        <dbReference type="Pfam" id="PF21088"/>
    </source>
</evidence>
<dbReference type="Gene3D" id="1.10.287.1260">
    <property type="match status" value="1"/>
</dbReference>
<evidence type="ECO:0000259" key="8">
    <source>
        <dbReference type="Pfam" id="PF00924"/>
    </source>
</evidence>
<dbReference type="InterPro" id="IPR010920">
    <property type="entry name" value="LSM_dom_sf"/>
</dbReference>
<gene>
    <name evidence="10" type="ORF">D1223_00985</name>
</gene>
<organism evidence="10 11">
    <name type="scientific">Henriciella mobilis</name>
    <dbReference type="NCBI Taxonomy" id="2305467"/>
    <lineage>
        <taxon>Bacteria</taxon>
        <taxon>Pseudomonadati</taxon>
        <taxon>Pseudomonadota</taxon>
        <taxon>Alphaproteobacteria</taxon>
        <taxon>Hyphomonadales</taxon>
        <taxon>Hyphomonadaceae</taxon>
        <taxon>Henriciella</taxon>
    </lineage>
</organism>
<comment type="caution">
    <text evidence="10">The sequence shown here is derived from an EMBL/GenBank/DDBJ whole genome shotgun (WGS) entry which is preliminary data.</text>
</comment>
<dbReference type="Proteomes" id="UP000266385">
    <property type="component" value="Unassembled WGS sequence"/>
</dbReference>
<dbReference type="Gene3D" id="3.30.70.100">
    <property type="match status" value="1"/>
</dbReference>
<dbReference type="RefSeq" id="WP_119374543.1">
    <property type="nucleotide sequence ID" value="NZ_QWFX01000005.1"/>
</dbReference>
<feature type="transmembrane region" description="Helical" evidence="7">
    <location>
        <begin position="168"/>
        <end position="192"/>
    </location>
</feature>
<sequence>MADALAKLIGLGSGPMLQEEPRKPLSEPLDALGETAESATEAASEFATWVASGSREALIALGLAVAMTVILWFARWGLIRLMRHLPRNDDYSLSAIFNRIVRRFRIYFMLATALLITDRIMELPQTISTFSHVLFVITATLQAAELLQEAAISSIRRQAIRNPQDASTLASAVNLIKWFINVVIWSFALLLILDNVGADVTTLIAGLGIGGIAIGLAAQGMFRDLFSSLSIVLDKPFQVGDTVRYRDTWGDIEDIGLKTTRIRSKSGEQIIISNTNLLEEEIHNMRRMNRRRIETQFGVIFQTPPKVAEAIPGMVAELVKGVQGVSFDRCSMAAFGPSSLDYELVFYSLNPDFNRSMAARSNVLLALFRKFKEEGVEFAYPTQTLYVSGVENVPEGRFEAKTSEDALVVEGPLDAGTDKS</sequence>
<feature type="transmembrane region" description="Helical" evidence="7">
    <location>
        <begin position="104"/>
        <end position="121"/>
    </location>
</feature>
<dbReference type="InterPro" id="IPR006685">
    <property type="entry name" value="MscS_channel_2nd"/>
</dbReference>
<dbReference type="InterPro" id="IPR011014">
    <property type="entry name" value="MscS_channel_TM-2"/>
</dbReference>
<keyword evidence="6 7" id="KW-0472">Membrane</keyword>
<dbReference type="GO" id="GO:0008381">
    <property type="term" value="F:mechanosensitive monoatomic ion channel activity"/>
    <property type="evidence" value="ECO:0007669"/>
    <property type="project" value="UniProtKB-ARBA"/>
</dbReference>
<proteinExistence type="inferred from homology"/>
<dbReference type="GO" id="GO:0005886">
    <property type="term" value="C:plasma membrane"/>
    <property type="evidence" value="ECO:0007669"/>
    <property type="project" value="UniProtKB-SubCell"/>
</dbReference>
<evidence type="ECO:0000256" key="2">
    <source>
        <dbReference type="ARBA" id="ARBA00008017"/>
    </source>
</evidence>
<dbReference type="AlphaFoldDB" id="A0A399RRH1"/>
<dbReference type="Pfam" id="PF00924">
    <property type="entry name" value="MS_channel_2nd"/>
    <property type="match status" value="1"/>
</dbReference>
<dbReference type="Pfam" id="PF21088">
    <property type="entry name" value="MS_channel_1st"/>
    <property type="match status" value="1"/>
</dbReference>
<name>A0A399RRH1_9PROT</name>
<protein>
    <submittedName>
        <fullName evidence="10">Mechanosensitive ion channel family protein</fullName>
    </submittedName>
</protein>
<dbReference type="PANTHER" id="PTHR30566">
    <property type="entry name" value="YNAI-RELATED MECHANOSENSITIVE ION CHANNEL"/>
    <property type="match status" value="1"/>
</dbReference>
<feature type="transmembrane region" description="Helical" evidence="7">
    <location>
        <begin position="198"/>
        <end position="218"/>
    </location>
</feature>
<comment type="subcellular location">
    <subcellularLocation>
        <location evidence="1">Cell membrane</location>
        <topology evidence="1">Multi-pass membrane protein</topology>
    </subcellularLocation>
</comment>
<feature type="transmembrane region" description="Helical" evidence="7">
    <location>
        <begin position="57"/>
        <end position="78"/>
    </location>
</feature>
<evidence type="ECO:0000313" key="11">
    <source>
        <dbReference type="Proteomes" id="UP000266385"/>
    </source>
</evidence>
<evidence type="ECO:0000256" key="5">
    <source>
        <dbReference type="ARBA" id="ARBA00022989"/>
    </source>
</evidence>
<feature type="domain" description="Mechanosensitive ion channel transmembrane helices 2/3" evidence="9">
    <location>
        <begin position="179"/>
        <end position="219"/>
    </location>
</feature>
<feature type="domain" description="Mechanosensitive ion channel MscS" evidence="8">
    <location>
        <begin position="221"/>
        <end position="287"/>
    </location>
</feature>
<evidence type="ECO:0000256" key="1">
    <source>
        <dbReference type="ARBA" id="ARBA00004651"/>
    </source>
</evidence>
<dbReference type="SUPFAM" id="SSF50182">
    <property type="entry name" value="Sm-like ribonucleoproteins"/>
    <property type="match status" value="1"/>
</dbReference>
<evidence type="ECO:0000256" key="6">
    <source>
        <dbReference type="ARBA" id="ARBA00023136"/>
    </source>
</evidence>
<evidence type="ECO:0000256" key="7">
    <source>
        <dbReference type="SAM" id="Phobius"/>
    </source>
</evidence>
<dbReference type="InterPro" id="IPR011066">
    <property type="entry name" value="MscS_channel_C_sf"/>
</dbReference>
<dbReference type="Gene3D" id="2.30.30.60">
    <property type="match status" value="1"/>
</dbReference>
<dbReference type="InterPro" id="IPR023408">
    <property type="entry name" value="MscS_beta-dom_sf"/>
</dbReference>
<keyword evidence="3" id="KW-1003">Cell membrane</keyword>
<keyword evidence="11" id="KW-1185">Reference proteome</keyword>